<dbReference type="RefSeq" id="WP_284100526.1">
    <property type="nucleotide sequence ID" value="NZ_JARRAF010000008.1"/>
</dbReference>
<dbReference type="InterPro" id="IPR011322">
    <property type="entry name" value="N-reg_PII-like_a/b"/>
</dbReference>
<comment type="caution">
    <text evidence="2">The sequence shown here is derived from an EMBL/GenBank/DDBJ whole genome shotgun (WGS) entry which is preliminary data.</text>
</comment>
<organism evidence="2 3">
    <name type="scientific">Parachitinimonas caeni</name>
    <dbReference type="NCBI Taxonomy" id="3031301"/>
    <lineage>
        <taxon>Bacteria</taxon>
        <taxon>Pseudomonadati</taxon>
        <taxon>Pseudomonadota</taxon>
        <taxon>Betaproteobacteria</taxon>
        <taxon>Neisseriales</taxon>
        <taxon>Chitinibacteraceae</taxon>
        <taxon>Parachitinimonas</taxon>
    </lineage>
</organism>
<dbReference type="Pfam" id="PF03091">
    <property type="entry name" value="CutA1"/>
    <property type="match status" value="1"/>
</dbReference>
<dbReference type="PANTHER" id="PTHR23419">
    <property type="entry name" value="DIVALENT CATION TOLERANCE CUTA-RELATED"/>
    <property type="match status" value="1"/>
</dbReference>
<dbReference type="InterPro" id="IPR004323">
    <property type="entry name" value="Ion_tolerance_CutA"/>
</dbReference>
<accession>A0ABT7DVY0</accession>
<keyword evidence="3" id="KW-1185">Reference proteome</keyword>
<dbReference type="SUPFAM" id="SSF54913">
    <property type="entry name" value="GlnB-like"/>
    <property type="match status" value="1"/>
</dbReference>
<gene>
    <name evidence="2" type="primary">cutA</name>
    <name evidence="2" type="ORF">PZA18_09170</name>
</gene>
<comment type="similarity">
    <text evidence="1">Belongs to the CutA family.</text>
</comment>
<dbReference type="Proteomes" id="UP001172778">
    <property type="component" value="Unassembled WGS sequence"/>
</dbReference>
<proteinExistence type="inferred from homology"/>
<sequence length="118" mass="12982">MSSPDSESIILVLCNVPDATCADLIAHQLVEQQLAACVNVLPPVRSIYRWQGKVEAATELPLLIKTTGRAYPALQSLILQQHPYEVPELIVLPLVDGLPAYFDWVRAETFSLVTPTSI</sequence>
<name>A0ABT7DVY0_9NEIS</name>
<dbReference type="Gene3D" id="3.30.70.120">
    <property type="match status" value="1"/>
</dbReference>
<evidence type="ECO:0000313" key="3">
    <source>
        <dbReference type="Proteomes" id="UP001172778"/>
    </source>
</evidence>
<reference evidence="2" key="1">
    <citation type="submission" date="2023-03" db="EMBL/GenBank/DDBJ databases">
        <title>Chitinimonas shenzhenensis gen. nov., sp. nov., a novel member of family Burkholderiaceae isolated from activated sludge collected in Shen Zhen, China.</title>
        <authorList>
            <person name="Wang X."/>
        </authorList>
    </citation>
    <scope>NUCLEOTIDE SEQUENCE</scope>
    <source>
        <strain evidence="2">DQS-5</strain>
    </source>
</reference>
<dbReference type="InterPro" id="IPR015867">
    <property type="entry name" value="N-reg_PII/ATP_PRibTrfase_C"/>
</dbReference>
<evidence type="ECO:0000256" key="1">
    <source>
        <dbReference type="ARBA" id="ARBA00010169"/>
    </source>
</evidence>
<evidence type="ECO:0000313" key="2">
    <source>
        <dbReference type="EMBL" id="MDK2124217.1"/>
    </source>
</evidence>
<dbReference type="EMBL" id="JARRAF010000008">
    <property type="protein sequence ID" value="MDK2124217.1"/>
    <property type="molecule type" value="Genomic_DNA"/>
</dbReference>
<dbReference type="PANTHER" id="PTHR23419:SF8">
    <property type="entry name" value="FI09726P"/>
    <property type="match status" value="1"/>
</dbReference>
<protein>
    <submittedName>
        <fullName evidence="2">Divalent-cation tolerance protein CutA</fullName>
    </submittedName>
</protein>